<gene>
    <name evidence="1" type="ORF">EJD98_02490</name>
</gene>
<dbReference type="Proteomes" id="UP000297792">
    <property type="component" value="Unassembled WGS sequence"/>
</dbReference>
<organism evidence="1 2">
    <name type="scientific">Mycolicibacterium peregrinum</name>
    <name type="common">Mycobacterium peregrinum</name>
    <dbReference type="NCBI Taxonomy" id="43304"/>
    <lineage>
        <taxon>Bacteria</taxon>
        <taxon>Bacillati</taxon>
        <taxon>Actinomycetota</taxon>
        <taxon>Actinomycetes</taxon>
        <taxon>Mycobacteriales</taxon>
        <taxon>Mycobacteriaceae</taxon>
        <taxon>Mycolicibacterium</taxon>
    </lineage>
</organism>
<name>A0A4Z0HYB2_MYCPR</name>
<proteinExistence type="predicted"/>
<sequence length="220" mass="24367">MTKLLMADYPNLVGCAAVARSAAEHASRSMYLSDPCISYQARLLRTSLLMSNSLREYKSTHDSGATSVIDAWNRWRARTGAAFKDQSKQKLPNATGLIQRYFSGEGTSRYEELSRPTHGNAAWLAITVVQEQKETPVARIMMMRNALFAVRCVVAATVSIASLWQLDLSSVVESVGERGDADTSPTWEEIEAYVRDLGNAFSAIDERQFVDLTADPQPPR</sequence>
<comment type="caution">
    <text evidence="1">The sequence shown here is derived from an EMBL/GenBank/DDBJ whole genome shotgun (WGS) entry which is preliminary data.</text>
</comment>
<keyword evidence="2" id="KW-1185">Reference proteome</keyword>
<evidence type="ECO:0000313" key="1">
    <source>
        <dbReference type="EMBL" id="TGB47877.1"/>
    </source>
</evidence>
<dbReference type="AlphaFoldDB" id="A0A4Z0HYB2"/>
<protein>
    <submittedName>
        <fullName evidence="1">Uncharacterized protein</fullName>
    </submittedName>
</protein>
<accession>A0A4Z0HYB2</accession>
<reference evidence="1 2" key="1">
    <citation type="submission" date="2018-12" db="EMBL/GenBank/DDBJ databases">
        <title>Draft genome sequences of Mycolicibacterium peregrinum isolated from a pig with lymphadenitis and from soil on the same Japanese pig farm.</title>
        <authorList>
            <person name="Komatsu T."/>
            <person name="Ohya K."/>
            <person name="Sawai K."/>
            <person name="Odoi J.O."/>
            <person name="Otsu K."/>
            <person name="Ota A."/>
            <person name="Ito T."/>
            <person name="Kawai M."/>
            <person name="Maruyama F."/>
        </authorList>
    </citation>
    <scope>NUCLEOTIDE SEQUENCE [LARGE SCALE GENOMIC DNA]</scope>
    <source>
        <strain evidence="1 2">138</strain>
    </source>
</reference>
<evidence type="ECO:0000313" key="2">
    <source>
        <dbReference type="Proteomes" id="UP000297792"/>
    </source>
</evidence>
<dbReference type="EMBL" id="RWKA01000001">
    <property type="protein sequence ID" value="TGB47877.1"/>
    <property type="molecule type" value="Genomic_DNA"/>
</dbReference>